<name>A0A6J2XV56_SITOR</name>
<reference evidence="2" key="1">
    <citation type="submission" date="2025-08" db="UniProtKB">
        <authorList>
            <consortium name="RefSeq"/>
        </authorList>
    </citation>
    <scope>IDENTIFICATION</scope>
    <source>
        <tissue evidence="2">Gonads</tissue>
    </source>
</reference>
<dbReference type="AlphaFoldDB" id="A0A6J2XV56"/>
<dbReference type="Proteomes" id="UP000504635">
    <property type="component" value="Unplaced"/>
</dbReference>
<dbReference type="RefSeq" id="XP_030755408.1">
    <property type="nucleotide sequence ID" value="XM_030899548.1"/>
</dbReference>
<dbReference type="Pfam" id="PF12836">
    <property type="entry name" value="HHH_3"/>
    <property type="match status" value="1"/>
</dbReference>
<dbReference type="GeneID" id="115881850"/>
<dbReference type="InParanoid" id="A0A6J2XV56"/>
<organism evidence="1 2">
    <name type="scientific">Sitophilus oryzae</name>
    <name type="common">Rice weevil</name>
    <name type="synonym">Curculio oryzae</name>
    <dbReference type="NCBI Taxonomy" id="7048"/>
    <lineage>
        <taxon>Eukaryota</taxon>
        <taxon>Metazoa</taxon>
        <taxon>Ecdysozoa</taxon>
        <taxon>Arthropoda</taxon>
        <taxon>Hexapoda</taxon>
        <taxon>Insecta</taxon>
        <taxon>Pterygota</taxon>
        <taxon>Neoptera</taxon>
        <taxon>Endopterygota</taxon>
        <taxon>Coleoptera</taxon>
        <taxon>Polyphaga</taxon>
        <taxon>Cucujiformia</taxon>
        <taxon>Curculionidae</taxon>
        <taxon>Dryophthorinae</taxon>
        <taxon>Sitophilus</taxon>
    </lineage>
</organism>
<accession>A0A6J2XV56</accession>
<dbReference type="SUPFAM" id="SSF47781">
    <property type="entry name" value="RuvA domain 2-like"/>
    <property type="match status" value="1"/>
</dbReference>
<evidence type="ECO:0000313" key="2">
    <source>
        <dbReference type="RefSeq" id="XP_030755408.1"/>
    </source>
</evidence>
<dbReference type="InterPro" id="IPR010994">
    <property type="entry name" value="RuvA_2-like"/>
</dbReference>
<proteinExistence type="predicted"/>
<evidence type="ECO:0000313" key="1">
    <source>
        <dbReference type="Proteomes" id="UP000504635"/>
    </source>
</evidence>
<dbReference type="KEGG" id="soy:115881850"/>
<keyword evidence="1" id="KW-1185">Reference proteome</keyword>
<dbReference type="Gene3D" id="1.10.150.280">
    <property type="entry name" value="AF1531-like domain"/>
    <property type="match status" value="1"/>
</dbReference>
<gene>
    <name evidence="2" type="primary">LOC115881850</name>
</gene>
<protein>
    <submittedName>
        <fullName evidence="2">Uncharacterized protein LOC115881850 isoform X1</fullName>
    </submittedName>
</protein>
<dbReference type="OrthoDB" id="6237065at2759"/>
<sequence>MARNLRPVKSEIHQRNIKRKIKSERTKTPSRFSRRLRHLEPELIISAFRFKSRMKQEKRDPRDLNPLSTVSSMTIRTNYQKPLFRKLKYPHSVNDSKEIISIYSAPKLRYQKSYHKNRSSKVPKQLLRASSCKPKITIKKSNKINESFSPVKHRLQTPNRVFEKERLIENRKRYVLEILNKGDMRDIEKLQSVGSKTAERIMLYRQLKGSINKLSELAKIPEFPKQKYNQFMIKNFLKVD</sequence>